<dbReference type="RefSeq" id="WP_073372498.1">
    <property type="nucleotide sequence ID" value="NZ_CP017813.1"/>
</dbReference>
<protein>
    <submittedName>
        <fullName evidence="2">Uncharacterized protein</fullName>
    </submittedName>
</protein>
<keyword evidence="1" id="KW-0472">Membrane</keyword>
<sequence length="301" mass="35285">MKLKPMSNTASINIVDNKNVNNSLNRNQFLDRDPKGQLPPSTFRIIKKEKNIRIISIIFWLVVFLSSLLVVLLTKFIPTLKQYSAAGIFILFGILLFISFILLVKNSIDYTSWSRVVKNLRESFSSGDASANVLFHKTYHNLIIKNVRLMWLVIFFETYYGLFTLITFLLYRYFIADEAGSGKIVVGSPESQLYFTFDVRQFLMSFYNGSPFLFLVFSIIALLSAIGIYTFVWMYDRKRQNDLINYIGESAHEIFEKVNLSKEKENKMWLKIYIFTFCILVILPLFLLILFIWKNIIRRKK</sequence>
<accession>A0A1L4FSC1</accession>
<feature type="transmembrane region" description="Helical" evidence="1">
    <location>
        <begin position="149"/>
        <end position="171"/>
    </location>
</feature>
<dbReference type="Proteomes" id="UP000184322">
    <property type="component" value="Chromosome"/>
</dbReference>
<evidence type="ECO:0000313" key="3">
    <source>
        <dbReference type="Proteomes" id="UP000184322"/>
    </source>
</evidence>
<name>A0A1L4FSC1_9BACT</name>
<reference evidence="3" key="1">
    <citation type="submission" date="2016-10" db="EMBL/GenBank/DDBJ databases">
        <authorList>
            <person name="Beylefeld A."/>
            <person name="Abolnik C."/>
        </authorList>
    </citation>
    <scope>NUCLEOTIDE SEQUENCE [LARGE SCALE GENOMIC DNA]</scope>
    <source>
        <strain evidence="3">B359_6</strain>
    </source>
</reference>
<feature type="transmembrane region" description="Helical" evidence="1">
    <location>
        <begin position="83"/>
        <end position="104"/>
    </location>
</feature>
<keyword evidence="1" id="KW-1133">Transmembrane helix</keyword>
<evidence type="ECO:0000256" key="1">
    <source>
        <dbReference type="SAM" id="Phobius"/>
    </source>
</evidence>
<keyword evidence="3" id="KW-1185">Reference proteome</keyword>
<dbReference type="OrthoDB" id="398791at2"/>
<keyword evidence="1" id="KW-0812">Transmembrane</keyword>
<gene>
    <name evidence="2" type="ORF">BLA55_02380</name>
</gene>
<evidence type="ECO:0000313" key="2">
    <source>
        <dbReference type="EMBL" id="APJ38494.1"/>
    </source>
</evidence>
<organism evidence="2 3">
    <name type="scientific">Mycoplasmopsis pullorum</name>
    <dbReference type="NCBI Taxonomy" id="48003"/>
    <lineage>
        <taxon>Bacteria</taxon>
        <taxon>Bacillati</taxon>
        <taxon>Mycoplasmatota</taxon>
        <taxon>Mycoplasmoidales</taxon>
        <taxon>Metamycoplasmataceae</taxon>
        <taxon>Mycoplasmopsis</taxon>
    </lineage>
</organism>
<dbReference type="AlphaFoldDB" id="A0A1L4FSC1"/>
<dbReference type="InterPro" id="IPR059214">
    <property type="entry name" value="MSC_0882-like"/>
</dbReference>
<feature type="transmembrane region" description="Helical" evidence="1">
    <location>
        <begin position="272"/>
        <end position="293"/>
    </location>
</feature>
<feature type="transmembrane region" description="Helical" evidence="1">
    <location>
        <begin position="212"/>
        <end position="235"/>
    </location>
</feature>
<feature type="transmembrane region" description="Helical" evidence="1">
    <location>
        <begin position="54"/>
        <end position="77"/>
    </location>
</feature>
<proteinExistence type="predicted"/>
<dbReference type="EMBL" id="CP017813">
    <property type="protein sequence ID" value="APJ38494.1"/>
    <property type="molecule type" value="Genomic_DNA"/>
</dbReference>
<dbReference type="NCBIfam" id="NF045846">
    <property type="entry name" value="MSC0882_dom"/>
    <property type="match status" value="1"/>
</dbReference>
<dbReference type="KEGG" id="mpul:BLA55_02380"/>